<dbReference type="Gene3D" id="1.10.1380.10">
    <property type="entry name" value="Neutral endopeptidase , domain2"/>
    <property type="match status" value="2"/>
</dbReference>
<dbReference type="InterPro" id="IPR000718">
    <property type="entry name" value="Peptidase_M13"/>
</dbReference>
<protein>
    <submittedName>
        <fullName evidence="3">Neprilysin-2</fullName>
    </submittedName>
</protein>
<dbReference type="OrthoDB" id="6435544at2759"/>
<dbReference type="GO" id="GO:0004222">
    <property type="term" value="F:metalloendopeptidase activity"/>
    <property type="evidence" value="ECO:0007669"/>
    <property type="project" value="InterPro"/>
</dbReference>
<accession>A0A8X6MRW8</accession>
<keyword evidence="4" id="KW-1185">Reference proteome</keyword>
<reference evidence="3" key="1">
    <citation type="submission" date="2020-08" db="EMBL/GenBank/DDBJ databases">
        <title>Multicomponent nature underlies the extraordinary mechanical properties of spider dragline silk.</title>
        <authorList>
            <person name="Kono N."/>
            <person name="Nakamura H."/>
            <person name="Mori M."/>
            <person name="Yoshida Y."/>
            <person name="Ohtoshi R."/>
            <person name="Malay A.D."/>
            <person name="Moran D.A.P."/>
            <person name="Tomita M."/>
            <person name="Numata K."/>
            <person name="Arakawa K."/>
        </authorList>
    </citation>
    <scope>NUCLEOTIDE SEQUENCE</scope>
</reference>
<proteinExistence type="inferred from homology"/>
<comment type="caution">
    <text evidence="3">The sequence shown here is derived from an EMBL/GenBank/DDBJ whole genome shotgun (WGS) entry which is preliminary data.</text>
</comment>
<dbReference type="Pfam" id="PF05649">
    <property type="entry name" value="Peptidase_M13_N"/>
    <property type="match status" value="2"/>
</dbReference>
<feature type="domain" description="Peptidase M13 N-terminal" evidence="2">
    <location>
        <begin position="172"/>
        <end position="329"/>
    </location>
</feature>
<comment type="similarity">
    <text evidence="1">Belongs to the peptidase M13 family.</text>
</comment>
<dbReference type="PANTHER" id="PTHR11733">
    <property type="entry name" value="ZINC METALLOPROTEASE FAMILY M13 NEPRILYSIN-RELATED"/>
    <property type="match status" value="1"/>
</dbReference>
<dbReference type="InterPro" id="IPR042089">
    <property type="entry name" value="Peptidase_M13_dom_2"/>
</dbReference>
<gene>
    <name evidence="3" type="primary">Nep2</name>
    <name evidence="3" type="ORF">NPIL_568701</name>
</gene>
<dbReference type="PROSITE" id="PS51885">
    <property type="entry name" value="NEPRILYSIN"/>
    <property type="match status" value="1"/>
</dbReference>
<dbReference type="GO" id="GO:0016485">
    <property type="term" value="P:protein processing"/>
    <property type="evidence" value="ECO:0007669"/>
    <property type="project" value="TreeGrafter"/>
</dbReference>
<name>A0A8X6MRW8_NEPPI</name>
<feature type="domain" description="Peptidase M13 N-terminal" evidence="2">
    <location>
        <begin position="7"/>
        <end position="148"/>
    </location>
</feature>
<evidence type="ECO:0000313" key="4">
    <source>
        <dbReference type="Proteomes" id="UP000887013"/>
    </source>
</evidence>
<dbReference type="PANTHER" id="PTHR11733:SF167">
    <property type="entry name" value="FI17812P1-RELATED"/>
    <property type="match status" value="1"/>
</dbReference>
<dbReference type="EMBL" id="BMAW01050312">
    <property type="protein sequence ID" value="GFS74663.1"/>
    <property type="molecule type" value="Genomic_DNA"/>
</dbReference>
<dbReference type="InterPro" id="IPR008753">
    <property type="entry name" value="Peptidase_M13_N"/>
</dbReference>
<dbReference type="GO" id="GO:0005886">
    <property type="term" value="C:plasma membrane"/>
    <property type="evidence" value="ECO:0007669"/>
    <property type="project" value="TreeGrafter"/>
</dbReference>
<evidence type="ECO:0000256" key="1">
    <source>
        <dbReference type="ARBA" id="ARBA00007357"/>
    </source>
</evidence>
<dbReference type="Proteomes" id="UP000887013">
    <property type="component" value="Unassembled WGS sequence"/>
</dbReference>
<evidence type="ECO:0000313" key="3">
    <source>
        <dbReference type="EMBL" id="GFS74663.1"/>
    </source>
</evidence>
<sequence length="354" mass="41429">MDPSTDPCLDFYQYACGGWVEKNPIPKGRQTIMIYEDRHKEVKDTIRDLILKEAENASDTKSLRNVGKFYSACINLDTRNEVGLKSLLDLVERYGGWPMLGDSKWSEDDFDWQERSAKANRDLYLDIFVEIDFKNDLADNKYYIMFISMDMVGDDEDIDIPLGNLNSQLNGETFSYVDFLNLHLQSDTSIENDTVLYVFQPKYFQKLPSLLDSIPKRTLANYIAFHIVYFFVDYSSDDVRKLTIGNSTRANRTDEQECLKISKTFMSMAIGRMFIDRYFPPLTRMHVSKMVEMIRLAYSSTIDQNTWMDENTLLYALVKLQSIQSMVGYEEWILDDKLLDAYYEKVRRGFIMKF</sequence>
<organism evidence="3 4">
    <name type="scientific">Nephila pilipes</name>
    <name type="common">Giant wood spider</name>
    <name type="synonym">Nephila maculata</name>
    <dbReference type="NCBI Taxonomy" id="299642"/>
    <lineage>
        <taxon>Eukaryota</taxon>
        <taxon>Metazoa</taxon>
        <taxon>Ecdysozoa</taxon>
        <taxon>Arthropoda</taxon>
        <taxon>Chelicerata</taxon>
        <taxon>Arachnida</taxon>
        <taxon>Araneae</taxon>
        <taxon>Araneomorphae</taxon>
        <taxon>Entelegynae</taxon>
        <taxon>Araneoidea</taxon>
        <taxon>Nephilidae</taxon>
        <taxon>Nephila</taxon>
    </lineage>
</organism>
<evidence type="ECO:0000259" key="2">
    <source>
        <dbReference type="Pfam" id="PF05649"/>
    </source>
</evidence>
<dbReference type="SUPFAM" id="SSF55486">
    <property type="entry name" value="Metalloproteases ('zincins'), catalytic domain"/>
    <property type="match status" value="1"/>
</dbReference>
<dbReference type="AlphaFoldDB" id="A0A8X6MRW8"/>